<name>A0AAD6S972_9AGAR</name>
<dbReference type="AlphaFoldDB" id="A0AAD6S972"/>
<evidence type="ECO:0000313" key="1">
    <source>
        <dbReference type="EMBL" id="KAJ7023383.1"/>
    </source>
</evidence>
<dbReference type="Proteomes" id="UP001218188">
    <property type="component" value="Unassembled WGS sequence"/>
</dbReference>
<evidence type="ECO:0000313" key="2">
    <source>
        <dbReference type="Proteomes" id="UP001218188"/>
    </source>
</evidence>
<proteinExistence type="predicted"/>
<organism evidence="1 2">
    <name type="scientific">Mycena alexandri</name>
    <dbReference type="NCBI Taxonomy" id="1745969"/>
    <lineage>
        <taxon>Eukaryota</taxon>
        <taxon>Fungi</taxon>
        <taxon>Dikarya</taxon>
        <taxon>Basidiomycota</taxon>
        <taxon>Agaricomycotina</taxon>
        <taxon>Agaricomycetes</taxon>
        <taxon>Agaricomycetidae</taxon>
        <taxon>Agaricales</taxon>
        <taxon>Marasmiineae</taxon>
        <taxon>Mycenaceae</taxon>
        <taxon>Mycena</taxon>
    </lineage>
</organism>
<comment type="caution">
    <text evidence="1">The sequence shown here is derived from an EMBL/GenBank/DDBJ whole genome shotgun (WGS) entry which is preliminary data.</text>
</comment>
<reference evidence="1" key="1">
    <citation type="submission" date="2023-03" db="EMBL/GenBank/DDBJ databases">
        <title>Massive genome expansion in bonnet fungi (Mycena s.s.) driven by repeated elements and novel gene families across ecological guilds.</title>
        <authorList>
            <consortium name="Lawrence Berkeley National Laboratory"/>
            <person name="Harder C.B."/>
            <person name="Miyauchi S."/>
            <person name="Viragh M."/>
            <person name="Kuo A."/>
            <person name="Thoen E."/>
            <person name="Andreopoulos B."/>
            <person name="Lu D."/>
            <person name="Skrede I."/>
            <person name="Drula E."/>
            <person name="Henrissat B."/>
            <person name="Morin E."/>
            <person name="Kohler A."/>
            <person name="Barry K."/>
            <person name="LaButti K."/>
            <person name="Morin E."/>
            <person name="Salamov A."/>
            <person name="Lipzen A."/>
            <person name="Mereny Z."/>
            <person name="Hegedus B."/>
            <person name="Baldrian P."/>
            <person name="Stursova M."/>
            <person name="Weitz H."/>
            <person name="Taylor A."/>
            <person name="Grigoriev I.V."/>
            <person name="Nagy L.G."/>
            <person name="Martin F."/>
            <person name="Kauserud H."/>
        </authorList>
    </citation>
    <scope>NUCLEOTIDE SEQUENCE</scope>
    <source>
        <strain evidence="1">CBHHK200</strain>
    </source>
</reference>
<accession>A0AAD6S972</accession>
<protein>
    <submittedName>
        <fullName evidence="1">Uncharacterized protein</fullName>
    </submittedName>
</protein>
<keyword evidence="2" id="KW-1185">Reference proteome</keyword>
<gene>
    <name evidence="1" type="ORF">C8F04DRAFT_1134648</name>
</gene>
<sequence>MGLQTRFPSQSFWRSTCPLLVSLFPTDACGHYDPGQQPRIGGYSNCSSTHIWIVFHFGGVKAPTGPMPAGVFTHSTRRPSKNPCVSRIIWQYPDIVLLGGLWQTWGSSIEFLSKKIHAPNDSNIGDDLL</sequence>
<dbReference type="EMBL" id="JARJCM010000189">
    <property type="protein sequence ID" value="KAJ7023383.1"/>
    <property type="molecule type" value="Genomic_DNA"/>
</dbReference>